<keyword evidence="4 9" id="KW-0808">Transferase</keyword>
<dbReference type="GO" id="GO:0005524">
    <property type="term" value="F:ATP binding"/>
    <property type="evidence" value="ECO:0007669"/>
    <property type="project" value="UniProtKB-UniRule"/>
</dbReference>
<evidence type="ECO:0000313" key="13">
    <source>
        <dbReference type="RefSeq" id="XP_017889582.1"/>
    </source>
</evidence>
<organism evidence="12 13">
    <name type="scientific">Ceratina calcarata</name>
    <dbReference type="NCBI Taxonomy" id="156304"/>
    <lineage>
        <taxon>Eukaryota</taxon>
        <taxon>Metazoa</taxon>
        <taxon>Ecdysozoa</taxon>
        <taxon>Arthropoda</taxon>
        <taxon>Hexapoda</taxon>
        <taxon>Insecta</taxon>
        <taxon>Pterygota</taxon>
        <taxon>Neoptera</taxon>
        <taxon>Endopterygota</taxon>
        <taxon>Hymenoptera</taxon>
        <taxon>Apocrita</taxon>
        <taxon>Aculeata</taxon>
        <taxon>Apoidea</taxon>
        <taxon>Anthophila</taxon>
        <taxon>Apidae</taxon>
        <taxon>Ceratina</taxon>
        <taxon>Zadontomerus</taxon>
    </lineage>
</organism>
<feature type="compositionally biased region" description="Basic and acidic residues" evidence="10">
    <location>
        <begin position="1"/>
        <end position="17"/>
    </location>
</feature>
<keyword evidence="8 9" id="KW-0472">Membrane</keyword>
<dbReference type="InterPro" id="IPR000403">
    <property type="entry name" value="PI3/4_kinase_cat_dom"/>
</dbReference>
<feature type="region of interest" description="Disordered" evidence="10">
    <location>
        <begin position="706"/>
        <end position="747"/>
    </location>
</feature>
<comment type="subcellular location">
    <subcellularLocation>
        <location evidence="1">Cell membrane</location>
    </subcellularLocation>
    <subcellularLocation>
        <location evidence="9">Membrane</location>
        <topology evidence="9">Peripheral membrane protein</topology>
    </subcellularLocation>
</comment>
<keyword evidence="5 9" id="KW-0547">Nucleotide-binding</keyword>
<evidence type="ECO:0000256" key="3">
    <source>
        <dbReference type="ARBA" id="ARBA00022475"/>
    </source>
</evidence>
<keyword evidence="12" id="KW-1185">Reference proteome</keyword>
<sequence length="896" mass="101875">MSDSEQRQLHVPYREYHSQNNTSTPALVDTDALVDLSITTNNCLPANNECPELIPDVEFVPNLSNEQAIAIDSPGIDRESQPLLGRMEFDVIFNRFPDDPQFSELVWQAEFAIDIGIFPERIYQGSSGSYFVKNPTGKIIGVFKPKDEEPYGRLNPKWTKWMHKLCCPCCFGRSCLIPNQGYLSEAGASLVDRKLSLGIVPNTRVVKLVSKTFNYPRLDRQKARMKQVIVDQFPTVGSHFNRVGLPPKVGSFQVFVDGYKDADYWLRRWESEPLSPHLSREFQLQFERLVILDYIIRNTDRGNDNWLIKYDNSNGKNGSEQGEVKIAAIDNGLAFPFKHPDSWRAYPYHWAWLSQAKQPFSDVTRELVLPQLSDQNFVQDLCDDLYHLFKQDKGFDRPHFDKQMSVMRGQILNLQQALKDAKSPVQLVQMPAVIVEKYVQPMRAKSFAPVRMYNPPSKTIDTSTTYHMSYLNVDHAEMRRSRSQPIRPKPALTKSDARFAGETTNQLSYKSIGHVPKTKPIFPKQRSMIGTGPMDCVTTVRHDFQRKYVEKPDMIVPCGNIRLSTGKLDASTTAKLSYVDPGCTEPTMNFKPIAVYCPPSEPIPHDTTHKLSYQPVRIEEREACPWQQKPIYRPPDVAMCGKTTYSESFLKNEEGCCTEKPIKPVAADVFPRGGQFHGKTIYKESYLQSGKIERVEPILPCNAISKPDGKISTDTTSKMSYQPVQSEKRSPILPRSRSMIGDGPMQSETTNRCEFVQKMTMRPDLVVPCDNLRSADTPIDDRTTTRLSYAKPGPVEWVQSFKPLAIYKRLPDKIECDTVNKLSYQPWSPIPKETVPWAAKAKYQPPTNPMCADTIYQVSYPAPGHYEETCIPDECDCLHSHDGYPVTETANQEICA</sequence>
<feature type="domain" description="PI3K/PI4K catalytic" evidence="11">
    <location>
        <begin position="116"/>
        <end position="437"/>
    </location>
</feature>
<dbReference type="GO" id="GO:0005765">
    <property type="term" value="C:lysosomal membrane"/>
    <property type="evidence" value="ECO:0007669"/>
    <property type="project" value="TreeGrafter"/>
</dbReference>
<feature type="region of interest" description="Disordered" evidence="10">
    <location>
        <begin position="1"/>
        <end position="24"/>
    </location>
</feature>
<evidence type="ECO:0000256" key="10">
    <source>
        <dbReference type="SAM" id="MobiDB-lite"/>
    </source>
</evidence>
<dbReference type="RefSeq" id="XP_017889582.1">
    <property type="nucleotide sequence ID" value="XM_018034093.2"/>
</dbReference>
<feature type="compositionally biased region" description="Polar residues" evidence="10">
    <location>
        <begin position="712"/>
        <end position="725"/>
    </location>
</feature>
<evidence type="ECO:0000256" key="6">
    <source>
        <dbReference type="ARBA" id="ARBA00022777"/>
    </source>
</evidence>
<proteinExistence type="inferred from homology"/>
<dbReference type="GO" id="GO:0005802">
    <property type="term" value="C:trans-Golgi network"/>
    <property type="evidence" value="ECO:0007669"/>
    <property type="project" value="TreeGrafter"/>
</dbReference>
<evidence type="ECO:0000256" key="2">
    <source>
        <dbReference type="ARBA" id="ARBA00008941"/>
    </source>
</evidence>
<evidence type="ECO:0000256" key="9">
    <source>
        <dbReference type="RuleBase" id="RU367084"/>
    </source>
</evidence>
<dbReference type="InterPro" id="IPR039756">
    <property type="entry name" value="Lsb6/PI4K2"/>
</dbReference>
<dbReference type="KEGG" id="ccal:108630674"/>
<dbReference type="PROSITE" id="PS50290">
    <property type="entry name" value="PI3_4_KINASE_3"/>
    <property type="match status" value="1"/>
</dbReference>
<evidence type="ECO:0000259" key="11">
    <source>
        <dbReference type="PROSITE" id="PS50290"/>
    </source>
</evidence>
<dbReference type="EC" id="2.7.1.67" evidence="9"/>
<dbReference type="GO" id="GO:0004430">
    <property type="term" value="F:1-phosphatidylinositol 4-kinase activity"/>
    <property type="evidence" value="ECO:0007669"/>
    <property type="project" value="UniProtKB-UniRule"/>
</dbReference>
<dbReference type="GO" id="GO:0046854">
    <property type="term" value="P:phosphatidylinositol phosphate biosynthetic process"/>
    <property type="evidence" value="ECO:0007669"/>
    <property type="project" value="UniProtKB-UniRule"/>
</dbReference>
<dbReference type="PANTHER" id="PTHR12865:SF1">
    <property type="entry name" value="PHOSPHATIDYLINOSITOL 4-KINASE TYPE 2"/>
    <property type="match status" value="1"/>
</dbReference>
<dbReference type="AlphaFoldDB" id="A0AAJ7JCK6"/>
<evidence type="ECO:0000256" key="7">
    <source>
        <dbReference type="ARBA" id="ARBA00022840"/>
    </source>
</evidence>
<comment type="similarity">
    <text evidence="2 9">Belongs to the PI3/PI4-kinase family. Type II PI4K subfamily.</text>
</comment>
<dbReference type="Gene3D" id="1.10.1070.20">
    <property type="match status" value="1"/>
</dbReference>
<reference evidence="13" key="1">
    <citation type="submission" date="2025-08" db="UniProtKB">
        <authorList>
            <consortium name="RefSeq"/>
        </authorList>
    </citation>
    <scope>IDENTIFICATION</scope>
    <source>
        <tissue evidence="13">Whole body</tissue>
    </source>
</reference>
<keyword evidence="3" id="KW-1003">Cell membrane</keyword>
<dbReference type="PANTHER" id="PTHR12865">
    <property type="entry name" value="PHOSPHATIDYLINOSITOL 4-KINASE TYPE-II"/>
    <property type="match status" value="1"/>
</dbReference>
<dbReference type="Pfam" id="PF00454">
    <property type="entry name" value="PI3_PI4_kinase"/>
    <property type="match status" value="1"/>
</dbReference>
<dbReference type="GO" id="GO:0007030">
    <property type="term" value="P:Golgi organization"/>
    <property type="evidence" value="ECO:0007669"/>
    <property type="project" value="TreeGrafter"/>
</dbReference>
<evidence type="ECO:0000256" key="4">
    <source>
        <dbReference type="ARBA" id="ARBA00022679"/>
    </source>
</evidence>
<protein>
    <recommendedName>
        <fullName evidence="9">Phosphatidylinositol 4-kinase type 2</fullName>
        <ecNumber evidence="9">2.7.1.67</ecNumber>
    </recommendedName>
</protein>
<dbReference type="GO" id="GO:0007032">
    <property type="term" value="P:endosome organization"/>
    <property type="evidence" value="ECO:0007669"/>
    <property type="project" value="TreeGrafter"/>
</dbReference>
<dbReference type="GO" id="GO:0005768">
    <property type="term" value="C:endosome"/>
    <property type="evidence" value="ECO:0007669"/>
    <property type="project" value="TreeGrafter"/>
</dbReference>
<dbReference type="GO" id="GO:0005886">
    <property type="term" value="C:plasma membrane"/>
    <property type="evidence" value="ECO:0007669"/>
    <property type="project" value="UniProtKB-SubCell"/>
</dbReference>
<dbReference type="Proteomes" id="UP000694925">
    <property type="component" value="Unplaced"/>
</dbReference>
<comment type="catalytic activity">
    <reaction evidence="9">
        <text>a 1,2-diacyl-sn-glycero-3-phospho-(1D-myo-inositol) + ATP = a 1,2-diacyl-sn-glycero-3-phospho-(1D-myo-inositol 4-phosphate) + ADP + H(+)</text>
        <dbReference type="Rhea" id="RHEA:19877"/>
        <dbReference type="ChEBI" id="CHEBI:15378"/>
        <dbReference type="ChEBI" id="CHEBI:30616"/>
        <dbReference type="ChEBI" id="CHEBI:57880"/>
        <dbReference type="ChEBI" id="CHEBI:58178"/>
        <dbReference type="ChEBI" id="CHEBI:456216"/>
        <dbReference type="EC" id="2.7.1.67"/>
    </reaction>
</comment>
<keyword evidence="7 9" id="KW-0067">ATP-binding</keyword>
<accession>A0AAJ7JCK6</accession>
<dbReference type="CTD" id="40670"/>
<name>A0AAJ7JCK6_9HYME</name>
<dbReference type="GeneID" id="108630674"/>
<evidence type="ECO:0000256" key="1">
    <source>
        <dbReference type="ARBA" id="ARBA00004236"/>
    </source>
</evidence>
<keyword evidence="6 9" id="KW-0418">Kinase</keyword>
<evidence type="ECO:0000313" key="12">
    <source>
        <dbReference type="Proteomes" id="UP000694925"/>
    </source>
</evidence>
<evidence type="ECO:0000256" key="8">
    <source>
        <dbReference type="ARBA" id="ARBA00023136"/>
    </source>
</evidence>
<gene>
    <name evidence="13" type="primary">LOC108630674</name>
</gene>
<evidence type="ECO:0000256" key="5">
    <source>
        <dbReference type="ARBA" id="ARBA00022741"/>
    </source>
</evidence>